<dbReference type="AlphaFoldDB" id="A0A3M7QBT1"/>
<evidence type="ECO:0000313" key="1">
    <source>
        <dbReference type="EMBL" id="RNA08850.1"/>
    </source>
</evidence>
<sequence length="362" mass="42501">MYSPNLVYNFKCFIDVKIYEIYGIAVGEIKTVLDEADIQQTSMRIMFVLKVQSALNLFSNTCLGNCLNMQVTKYSLNEENKFVRIKNQLWKNAKNLLSSNEHTIKLSDPQKRLEDSFNEMSRCTSEQIRSIRFGFSNQIGDCESRLSNSQRRLQDSLTELSHRTNQQMEGLKKETLEANLDLKKSLFETQEELRNWIESLSQSTNFELSDAKQSFNEHMSDSETKIMSLNNKIQSILVSLSKKTNFQFESIKEYSMNTAHQIKSVVINSQKLIDDSIYNLERSNRCFLQSVEEKYLARVERLEQLIGQKFSQPTWDKSVFNELNKNFADTKNMLDILKDDIFDFHIQIFKRLRYKLIIRKQI</sequence>
<protein>
    <submittedName>
        <fullName evidence="1">Uncharacterized protein</fullName>
    </submittedName>
</protein>
<comment type="caution">
    <text evidence="1">The sequence shown here is derived from an EMBL/GenBank/DDBJ whole genome shotgun (WGS) entry which is preliminary data.</text>
</comment>
<gene>
    <name evidence="1" type="ORF">BpHYR1_016663</name>
</gene>
<dbReference type="EMBL" id="REGN01006610">
    <property type="protein sequence ID" value="RNA08850.1"/>
    <property type="molecule type" value="Genomic_DNA"/>
</dbReference>
<accession>A0A3M7QBT1</accession>
<dbReference type="Proteomes" id="UP000276133">
    <property type="component" value="Unassembled WGS sequence"/>
</dbReference>
<reference evidence="1 2" key="1">
    <citation type="journal article" date="2018" name="Sci. Rep.">
        <title>Genomic signatures of local adaptation to the degree of environmental predictability in rotifers.</title>
        <authorList>
            <person name="Franch-Gras L."/>
            <person name="Hahn C."/>
            <person name="Garcia-Roger E.M."/>
            <person name="Carmona M.J."/>
            <person name="Serra M."/>
            <person name="Gomez A."/>
        </authorList>
    </citation>
    <scope>NUCLEOTIDE SEQUENCE [LARGE SCALE GENOMIC DNA]</scope>
    <source>
        <strain evidence="1">HYR1</strain>
    </source>
</reference>
<organism evidence="1 2">
    <name type="scientific">Brachionus plicatilis</name>
    <name type="common">Marine rotifer</name>
    <name type="synonym">Brachionus muelleri</name>
    <dbReference type="NCBI Taxonomy" id="10195"/>
    <lineage>
        <taxon>Eukaryota</taxon>
        <taxon>Metazoa</taxon>
        <taxon>Spiralia</taxon>
        <taxon>Gnathifera</taxon>
        <taxon>Rotifera</taxon>
        <taxon>Eurotatoria</taxon>
        <taxon>Monogononta</taxon>
        <taxon>Pseudotrocha</taxon>
        <taxon>Ploima</taxon>
        <taxon>Brachionidae</taxon>
        <taxon>Brachionus</taxon>
    </lineage>
</organism>
<keyword evidence="2" id="KW-1185">Reference proteome</keyword>
<proteinExistence type="predicted"/>
<name>A0A3M7QBT1_BRAPC</name>
<evidence type="ECO:0000313" key="2">
    <source>
        <dbReference type="Proteomes" id="UP000276133"/>
    </source>
</evidence>